<protein>
    <submittedName>
        <fullName evidence="2">Uncharacterized protein</fullName>
    </submittedName>
</protein>
<proteinExistence type="predicted"/>
<name>A0A9P9DST6_9HYPO</name>
<sequence length="163" mass="17727">MDSNALQTPFNLKISPLPFPDAHCLRAASNRSSGPPKLQRPDKLTPLSLSSSMGIKPESPPAPARNSGRRKPSEAPPRRTIDKRYDTQLNATFTELRDSIPSMRVRMAKEGEENVTKDPHEGTLKTIVDKNTGVHFLYIDMVGFYVDVAAGVEGPPGTPGYGG</sequence>
<evidence type="ECO:0000313" key="3">
    <source>
        <dbReference type="Proteomes" id="UP000738349"/>
    </source>
</evidence>
<keyword evidence="3" id="KW-1185">Reference proteome</keyword>
<dbReference type="OrthoDB" id="4996284at2759"/>
<dbReference type="AlphaFoldDB" id="A0A9P9DST6"/>
<dbReference type="EMBL" id="JAGMUV010000022">
    <property type="protein sequence ID" value="KAH7124377.1"/>
    <property type="molecule type" value="Genomic_DNA"/>
</dbReference>
<accession>A0A9P9DST6</accession>
<evidence type="ECO:0000313" key="2">
    <source>
        <dbReference type="EMBL" id="KAH7124377.1"/>
    </source>
</evidence>
<gene>
    <name evidence="2" type="ORF">EDB81DRAFT_765753</name>
</gene>
<feature type="region of interest" description="Disordered" evidence="1">
    <location>
        <begin position="25"/>
        <end position="86"/>
    </location>
</feature>
<organism evidence="2 3">
    <name type="scientific">Dactylonectria macrodidyma</name>
    <dbReference type="NCBI Taxonomy" id="307937"/>
    <lineage>
        <taxon>Eukaryota</taxon>
        <taxon>Fungi</taxon>
        <taxon>Dikarya</taxon>
        <taxon>Ascomycota</taxon>
        <taxon>Pezizomycotina</taxon>
        <taxon>Sordariomycetes</taxon>
        <taxon>Hypocreomycetidae</taxon>
        <taxon>Hypocreales</taxon>
        <taxon>Nectriaceae</taxon>
        <taxon>Dactylonectria</taxon>
    </lineage>
</organism>
<evidence type="ECO:0000256" key="1">
    <source>
        <dbReference type="SAM" id="MobiDB-lite"/>
    </source>
</evidence>
<feature type="compositionally biased region" description="Basic and acidic residues" evidence="1">
    <location>
        <begin position="71"/>
        <end position="86"/>
    </location>
</feature>
<reference evidence="2" key="1">
    <citation type="journal article" date="2021" name="Nat. Commun.">
        <title>Genetic determinants of endophytism in the Arabidopsis root mycobiome.</title>
        <authorList>
            <person name="Mesny F."/>
            <person name="Miyauchi S."/>
            <person name="Thiergart T."/>
            <person name="Pickel B."/>
            <person name="Atanasova L."/>
            <person name="Karlsson M."/>
            <person name="Huettel B."/>
            <person name="Barry K.W."/>
            <person name="Haridas S."/>
            <person name="Chen C."/>
            <person name="Bauer D."/>
            <person name="Andreopoulos W."/>
            <person name="Pangilinan J."/>
            <person name="LaButti K."/>
            <person name="Riley R."/>
            <person name="Lipzen A."/>
            <person name="Clum A."/>
            <person name="Drula E."/>
            <person name="Henrissat B."/>
            <person name="Kohler A."/>
            <person name="Grigoriev I.V."/>
            <person name="Martin F.M."/>
            <person name="Hacquard S."/>
        </authorList>
    </citation>
    <scope>NUCLEOTIDE SEQUENCE</scope>
    <source>
        <strain evidence="2">MPI-CAGE-AT-0147</strain>
    </source>
</reference>
<dbReference type="Proteomes" id="UP000738349">
    <property type="component" value="Unassembled WGS sequence"/>
</dbReference>
<comment type="caution">
    <text evidence="2">The sequence shown here is derived from an EMBL/GenBank/DDBJ whole genome shotgun (WGS) entry which is preliminary data.</text>
</comment>